<evidence type="ECO:0000259" key="14">
    <source>
        <dbReference type="PROSITE" id="PS50162"/>
    </source>
</evidence>
<comment type="function">
    <text evidence="11">Plays a role in repairing double-strand DNA breaks, probably involving stabilizing or processing branched DNA or blocked replication forks.</text>
</comment>
<keyword evidence="2 11" id="KW-0547">Nucleotide-binding</keyword>
<dbReference type="HAMAP" id="MF_01498">
    <property type="entry name" value="RadA_bact"/>
    <property type="match status" value="1"/>
</dbReference>
<comment type="domain">
    <text evidence="11">The middle region has homology to RecA with ATPase motifs including the RadA KNRFG motif, while the C-terminus is homologous to Lon protease.</text>
</comment>
<evidence type="ECO:0000256" key="9">
    <source>
        <dbReference type="ARBA" id="ARBA00023125"/>
    </source>
</evidence>
<gene>
    <name evidence="11" type="primary">radA</name>
    <name evidence="15" type="ORF">CVU83_00785</name>
</gene>
<dbReference type="GO" id="GO:0008270">
    <property type="term" value="F:zinc ion binding"/>
    <property type="evidence" value="ECO:0007669"/>
    <property type="project" value="UniProtKB-KW"/>
</dbReference>
<protein>
    <recommendedName>
        <fullName evidence="11 12">DNA repair protein RadA</fullName>
    </recommendedName>
</protein>
<dbReference type="GO" id="GO:0140664">
    <property type="term" value="F:ATP-dependent DNA damage sensor activity"/>
    <property type="evidence" value="ECO:0007669"/>
    <property type="project" value="InterPro"/>
</dbReference>
<evidence type="ECO:0000256" key="5">
    <source>
        <dbReference type="ARBA" id="ARBA00022801"/>
    </source>
</evidence>
<comment type="caution">
    <text evidence="15">The sequence shown here is derived from an EMBL/GenBank/DDBJ whole genome shotgun (WGS) entry which is preliminary data.</text>
</comment>
<dbReference type="Gene3D" id="3.30.230.10">
    <property type="match status" value="1"/>
</dbReference>
<dbReference type="Proteomes" id="UP000233325">
    <property type="component" value="Unassembled WGS sequence"/>
</dbReference>
<dbReference type="InterPro" id="IPR020588">
    <property type="entry name" value="RecA_ATP-bd"/>
</dbReference>
<accession>A0A2N2E2X8</accession>
<feature type="binding site" evidence="11">
    <location>
        <begin position="94"/>
        <end position="101"/>
    </location>
    <ligand>
        <name>ATP</name>
        <dbReference type="ChEBI" id="CHEBI:30616"/>
    </ligand>
</feature>
<keyword evidence="4 13" id="KW-0863">Zinc-finger</keyword>
<keyword evidence="6 13" id="KW-0862">Zinc</keyword>
<proteinExistence type="inferred from homology"/>
<dbReference type="AlphaFoldDB" id="A0A2N2E2X8"/>
<dbReference type="SUPFAM" id="SSF54211">
    <property type="entry name" value="Ribosomal protein S5 domain 2-like"/>
    <property type="match status" value="1"/>
</dbReference>
<dbReference type="InterPro" id="IPR020568">
    <property type="entry name" value="Ribosomal_Su5_D2-typ_SF"/>
</dbReference>
<evidence type="ECO:0000256" key="4">
    <source>
        <dbReference type="ARBA" id="ARBA00022771"/>
    </source>
</evidence>
<dbReference type="GO" id="GO:0016787">
    <property type="term" value="F:hydrolase activity"/>
    <property type="evidence" value="ECO:0007669"/>
    <property type="project" value="UniProtKB-KW"/>
</dbReference>
<dbReference type="Gene3D" id="3.40.50.300">
    <property type="entry name" value="P-loop containing nucleotide triphosphate hydrolases"/>
    <property type="match status" value="1"/>
</dbReference>
<feature type="region of interest" description="Lon-protease-like" evidence="11">
    <location>
        <begin position="349"/>
        <end position="447"/>
    </location>
</feature>
<dbReference type="Pfam" id="PF18073">
    <property type="entry name" value="Zn_ribbon_LapB"/>
    <property type="match status" value="1"/>
</dbReference>
<dbReference type="Pfam" id="PF13481">
    <property type="entry name" value="AAA_25"/>
    <property type="match status" value="1"/>
</dbReference>
<evidence type="ECO:0000256" key="8">
    <source>
        <dbReference type="ARBA" id="ARBA00023016"/>
    </source>
</evidence>
<keyword evidence="8 11" id="KW-0346">Stress response</keyword>
<evidence type="ECO:0000256" key="1">
    <source>
        <dbReference type="ARBA" id="ARBA00022723"/>
    </source>
</evidence>
<dbReference type="GO" id="GO:0000725">
    <property type="term" value="P:recombinational repair"/>
    <property type="evidence" value="ECO:0007669"/>
    <property type="project" value="UniProtKB-UniRule"/>
</dbReference>
<comment type="function">
    <text evidence="13">DNA-dependent ATPase involved in processing of recombination intermediates, plays a role in repairing DNA breaks. Stimulates the branch migration of RecA-mediated strand transfer reactions, allowing the 3' invading strand to extend heteroduplex DNA faster. Binds ssDNA in the presence of ADP but not other nucleotides, has ATPase activity that is stimulated by ssDNA and various branched DNA structures, but inhibited by SSB. Does not have RecA's homology-searching function.</text>
</comment>
<keyword evidence="7 11" id="KW-0067">ATP-binding</keyword>
<keyword evidence="1 11" id="KW-0479">Metal-binding</keyword>
<dbReference type="GO" id="GO:0005524">
    <property type="term" value="F:ATP binding"/>
    <property type="evidence" value="ECO:0007669"/>
    <property type="project" value="UniProtKB-UniRule"/>
</dbReference>
<sequence>MAIKKIYTCTNCDAQFPKWSGRCLECGSWGTLGEDVIDSQGEKKEEAKKIGDANVIDLRELQSGPEIRIKSGLEEIDRVLGGGLLPGSLILLSGEPGIGKSTLAAQLADKLSAQGEVLYVSGEESAAQVKSRLTRLNCDLKRLRFIGETSVEKIAGSALKMKPALMVVDSIQTVYSSLIPSEAGSLSQIRAVAVKFLELAKEHGITVLLIGHITKDGQVAGPKSLEHIVDTVLSLENESGSNYCLLRASKNRFGSVNELGVLEMTGAGFIEAKDPSSVFLGSGADSIAGSVIGCVLEGTRPFLVNIQALVTKTVFGYPQRKASGLDLNRLQVLSAVIAKRSKINLVTRDIILNAVGGLKINDPALDLAVCAAIISSYLNKPLPAGMVVIGEVGLGAELRPVFRLEQRLREAEKLGFKSAAVPSGTEYKGGKLKLLKIKNLADLVEIM</sequence>
<evidence type="ECO:0000256" key="7">
    <source>
        <dbReference type="ARBA" id="ARBA00022840"/>
    </source>
</evidence>
<dbReference type="EMBL" id="PHAH01000006">
    <property type="protein sequence ID" value="PKM89060.1"/>
    <property type="molecule type" value="Genomic_DNA"/>
</dbReference>
<dbReference type="SMART" id="SM00382">
    <property type="entry name" value="AAA"/>
    <property type="match status" value="1"/>
</dbReference>
<dbReference type="GO" id="GO:0005829">
    <property type="term" value="C:cytosol"/>
    <property type="evidence" value="ECO:0007669"/>
    <property type="project" value="TreeGrafter"/>
</dbReference>
<evidence type="ECO:0000256" key="2">
    <source>
        <dbReference type="ARBA" id="ARBA00022741"/>
    </source>
</evidence>
<organism evidence="15 16">
    <name type="scientific">Candidatus Falkowbacteria bacterium HGW-Falkowbacteria-2</name>
    <dbReference type="NCBI Taxonomy" id="2013769"/>
    <lineage>
        <taxon>Bacteria</taxon>
        <taxon>Candidatus Falkowiibacteriota</taxon>
    </lineage>
</organism>
<dbReference type="InterPro" id="IPR027417">
    <property type="entry name" value="P-loop_NTPase"/>
</dbReference>
<keyword evidence="9 11" id="KW-0238">DNA-binding</keyword>
<dbReference type="PRINTS" id="PR01874">
    <property type="entry name" value="DNAREPAIRADA"/>
</dbReference>
<evidence type="ECO:0000256" key="12">
    <source>
        <dbReference type="NCBIfam" id="TIGR00416"/>
    </source>
</evidence>
<feature type="short sequence motif" description="RadA KNRFG motif" evidence="11">
    <location>
        <begin position="250"/>
        <end position="254"/>
    </location>
</feature>
<dbReference type="PROSITE" id="PS50162">
    <property type="entry name" value="RECA_2"/>
    <property type="match status" value="1"/>
</dbReference>
<dbReference type="PANTHER" id="PTHR32472">
    <property type="entry name" value="DNA REPAIR PROTEIN RADA"/>
    <property type="match status" value="1"/>
</dbReference>
<evidence type="ECO:0000256" key="6">
    <source>
        <dbReference type="ARBA" id="ARBA00022833"/>
    </source>
</evidence>
<dbReference type="InterPro" id="IPR041166">
    <property type="entry name" value="Rubredoxin_2"/>
</dbReference>
<dbReference type="NCBIfam" id="TIGR00416">
    <property type="entry name" value="sms"/>
    <property type="match status" value="1"/>
</dbReference>
<dbReference type="InterPro" id="IPR003593">
    <property type="entry name" value="AAA+_ATPase"/>
</dbReference>
<feature type="domain" description="RecA family profile 1" evidence="14">
    <location>
        <begin position="65"/>
        <end position="213"/>
    </location>
</feature>
<dbReference type="Pfam" id="PF13541">
    <property type="entry name" value="ChlI"/>
    <property type="match status" value="1"/>
</dbReference>
<dbReference type="PANTHER" id="PTHR32472:SF10">
    <property type="entry name" value="DNA REPAIR PROTEIN RADA-LIKE PROTEIN"/>
    <property type="match status" value="1"/>
</dbReference>
<keyword evidence="5" id="KW-0378">Hydrolase</keyword>
<dbReference type="GO" id="GO:0003684">
    <property type="term" value="F:damaged DNA binding"/>
    <property type="evidence" value="ECO:0007669"/>
    <property type="project" value="InterPro"/>
</dbReference>
<keyword evidence="3 11" id="KW-0227">DNA damage</keyword>
<evidence type="ECO:0000313" key="15">
    <source>
        <dbReference type="EMBL" id="PKM89060.1"/>
    </source>
</evidence>
<evidence type="ECO:0000256" key="13">
    <source>
        <dbReference type="RuleBase" id="RU003555"/>
    </source>
</evidence>
<evidence type="ECO:0000256" key="3">
    <source>
        <dbReference type="ARBA" id="ARBA00022763"/>
    </source>
</evidence>
<evidence type="ECO:0000256" key="10">
    <source>
        <dbReference type="ARBA" id="ARBA00023204"/>
    </source>
</evidence>
<dbReference type="SUPFAM" id="SSF52540">
    <property type="entry name" value="P-loop containing nucleoside triphosphate hydrolases"/>
    <property type="match status" value="1"/>
</dbReference>
<keyword evidence="10 11" id="KW-0234">DNA repair</keyword>
<name>A0A2N2E2X8_9BACT</name>
<evidence type="ECO:0000256" key="11">
    <source>
        <dbReference type="HAMAP-Rule" id="MF_01498"/>
    </source>
</evidence>
<dbReference type="InterPro" id="IPR014721">
    <property type="entry name" value="Ribsml_uS5_D2-typ_fold_subgr"/>
</dbReference>
<comment type="similarity">
    <text evidence="11 13">Belongs to the RecA family. RadA subfamily.</text>
</comment>
<dbReference type="InterPro" id="IPR004504">
    <property type="entry name" value="DNA_repair_RadA"/>
</dbReference>
<reference evidence="15 16" key="1">
    <citation type="journal article" date="2017" name="ISME J.">
        <title>Potential for microbial H2 and metal transformations associated with novel bacteria and archaea in deep terrestrial subsurface sediments.</title>
        <authorList>
            <person name="Hernsdorf A.W."/>
            <person name="Amano Y."/>
            <person name="Miyakawa K."/>
            <person name="Ise K."/>
            <person name="Suzuki Y."/>
            <person name="Anantharaman K."/>
            <person name="Probst A."/>
            <person name="Burstein D."/>
            <person name="Thomas B.C."/>
            <person name="Banfield J.F."/>
        </authorList>
    </citation>
    <scope>NUCLEOTIDE SEQUENCE [LARGE SCALE GENOMIC DNA]</scope>
    <source>
        <strain evidence="15">HGW-Falkowbacteria-2</strain>
    </source>
</reference>
<evidence type="ECO:0000313" key="16">
    <source>
        <dbReference type="Proteomes" id="UP000233325"/>
    </source>
</evidence>